<evidence type="ECO:0000313" key="1">
    <source>
        <dbReference type="EMBL" id="KAF5741828.1"/>
    </source>
</evidence>
<reference evidence="1 2" key="1">
    <citation type="journal article" date="2020" name="Nat. Commun.">
        <title>Genome of Tripterygium wilfordii and identification of cytochrome P450 involved in triptolide biosynthesis.</title>
        <authorList>
            <person name="Tu L."/>
            <person name="Su P."/>
            <person name="Zhang Z."/>
            <person name="Gao L."/>
            <person name="Wang J."/>
            <person name="Hu T."/>
            <person name="Zhou J."/>
            <person name="Zhang Y."/>
            <person name="Zhao Y."/>
            <person name="Liu Y."/>
            <person name="Song Y."/>
            <person name="Tong Y."/>
            <person name="Lu Y."/>
            <person name="Yang J."/>
            <person name="Xu C."/>
            <person name="Jia M."/>
            <person name="Peters R.J."/>
            <person name="Huang L."/>
            <person name="Gao W."/>
        </authorList>
    </citation>
    <scope>NUCLEOTIDE SEQUENCE [LARGE SCALE GENOMIC DNA]</scope>
    <source>
        <strain evidence="2">cv. XIE 37</strain>
        <tissue evidence="1">Leaf</tissue>
    </source>
</reference>
<comment type="caution">
    <text evidence="1">The sequence shown here is derived from an EMBL/GenBank/DDBJ whole genome shotgun (WGS) entry which is preliminary data.</text>
</comment>
<dbReference type="PANTHER" id="PTHR14449">
    <property type="entry name" value="FANCONI ANEMIA GROUP F PROTEIN FANCF"/>
    <property type="match status" value="1"/>
</dbReference>
<protein>
    <submittedName>
        <fullName evidence="1">Uncharacterized protein</fullName>
    </submittedName>
</protein>
<name>A0A7J7D696_TRIWF</name>
<gene>
    <name evidence="1" type="ORF">HS088_TW10G00834</name>
</gene>
<dbReference type="AlphaFoldDB" id="A0A7J7D696"/>
<evidence type="ECO:0000313" key="2">
    <source>
        <dbReference type="Proteomes" id="UP000593562"/>
    </source>
</evidence>
<dbReference type="InParanoid" id="A0A7J7D696"/>
<dbReference type="PANTHER" id="PTHR14449:SF2">
    <property type="entry name" value="FANCONI ANEMIA GROUP F PROTEIN"/>
    <property type="match status" value="1"/>
</dbReference>
<organism evidence="1 2">
    <name type="scientific">Tripterygium wilfordii</name>
    <name type="common">Thunder God vine</name>
    <dbReference type="NCBI Taxonomy" id="458696"/>
    <lineage>
        <taxon>Eukaryota</taxon>
        <taxon>Viridiplantae</taxon>
        <taxon>Streptophyta</taxon>
        <taxon>Embryophyta</taxon>
        <taxon>Tracheophyta</taxon>
        <taxon>Spermatophyta</taxon>
        <taxon>Magnoliopsida</taxon>
        <taxon>eudicotyledons</taxon>
        <taxon>Gunneridae</taxon>
        <taxon>Pentapetalae</taxon>
        <taxon>rosids</taxon>
        <taxon>fabids</taxon>
        <taxon>Celastrales</taxon>
        <taxon>Celastraceae</taxon>
        <taxon>Tripterygium</taxon>
    </lineage>
</organism>
<sequence length="459" mass="51863">MGWNYPEISLEDTIKLIKGFVDILILGSGYQSSGLQAHWDIHNIKKALQWGSFFENFLGHLSSSDVYKSSVKELDAAISEMTSDPYFPQGLAHLSSATLCRARKFVLKHLFHTLPLRDMHLRDFLLATIETDLNQLSKTDHDCLDVYLNKLRLQNSSVDSAPSMRGLAEKIAPSLIMESDNDSTTVTIHELLKRQSAVSCLSMTERGLDVVAKTMRHNSCPDLHNSVQRHKLNFGFVLCSLDQLVDFVIWDRWKSKNLSYFLDKRTVKLVSGASLMFSAPNVQWAQVLERVNSSPETEDVILLETIELLLLGCIFDRWNHLIEYFMSVSYNSITVSEMYRGVCNLRLGRSQSFHSLKETTNSKESSILVYLAELLGGHLHQLLKLSPALVAAAIPIWSPLFGSYISEIETLLKGEFSKLRCCSCIQDEDHKDCELAERIWCLYVFNVCSSHQKSGGTVA</sequence>
<keyword evidence="2" id="KW-1185">Reference proteome</keyword>
<dbReference type="GO" id="GO:0043240">
    <property type="term" value="C:Fanconi anaemia nuclear complex"/>
    <property type="evidence" value="ECO:0007669"/>
    <property type="project" value="InterPro"/>
</dbReference>
<dbReference type="EMBL" id="JAAARO010000010">
    <property type="protein sequence ID" value="KAF5741828.1"/>
    <property type="molecule type" value="Genomic_DNA"/>
</dbReference>
<dbReference type="Pfam" id="PF11107">
    <property type="entry name" value="FANCF"/>
    <property type="match status" value="1"/>
</dbReference>
<accession>A0A7J7D696</accession>
<proteinExistence type="predicted"/>
<dbReference type="InterPro" id="IPR035428">
    <property type="entry name" value="FANCF"/>
</dbReference>
<dbReference type="GO" id="GO:0036297">
    <property type="term" value="P:interstrand cross-link repair"/>
    <property type="evidence" value="ECO:0007669"/>
    <property type="project" value="InterPro"/>
</dbReference>
<dbReference type="FunCoup" id="A0A7J7D696">
    <property type="interactions" value="33"/>
</dbReference>
<dbReference type="Proteomes" id="UP000593562">
    <property type="component" value="Unassembled WGS sequence"/>
</dbReference>